<keyword evidence="2" id="KW-1185">Reference proteome</keyword>
<organism evidence="1 2">
    <name type="scientific">Prorocentrum cordatum</name>
    <dbReference type="NCBI Taxonomy" id="2364126"/>
    <lineage>
        <taxon>Eukaryota</taxon>
        <taxon>Sar</taxon>
        <taxon>Alveolata</taxon>
        <taxon>Dinophyceae</taxon>
        <taxon>Prorocentrales</taxon>
        <taxon>Prorocentraceae</taxon>
        <taxon>Prorocentrum</taxon>
    </lineage>
</organism>
<protein>
    <submittedName>
        <fullName evidence="1">Uncharacterized protein</fullName>
    </submittedName>
</protein>
<reference evidence="1" key="1">
    <citation type="submission" date="2023-10" db="EMBL/GenBank/DDBJ databases">
        <authorList>
            <person name="Chen Y."/>
            <person name="Shah S."/>
            <person name="Dougan E. K."/>
            <person name="Thang M."/>
            <person name="Chan C."/>
        </authorList>
    </citation>
    <scope>NUCLEOTIDE SEQUENCE [LARGE SCALE GENOMIC DNA]</scope>
</reference>
<accession>A0ABN9SDS8</accession>
<dbReference type="Proteomes" id="UP001189429">
    <property type="component" value="Unassembled WGS sequence"/>
</dbReference>
<comment type="caution">
    <text evidence="1">The sequence shown here is derived from an EMBL/GenBank/DDBJ whole genome shotgun (WGS) entry which is preliminary data.</text>
</comment>
<feature type="non-terminal residue" evidence="1">
    <location>
        <position position="1"/>
    </location>
</feature>
<proteinExistence type="predicted"/>
<feature type="non-terminal residue" evidence="1">
    <location>
        <position position="291"/>
    </location>
</feature>
<name>A0ABN9SDS8_9DINO</name>
<dbReference type="EMBL" id="CAUYUJ010010752">
    <property type="protein sequence ID" value="CAK0830171.1"/>
    <property type="molecule type" value="Genomic_DNA"/>
</dbReference>
<evidence type="ECO:0000313" key="1">
    <source>
        <dbReference type="EMBL" id="CAK0830171.1"/>
    </source>
</evidence>
<evidence type="ECO:0000313" key="2">
    <source>
        <dbReference type="Proteomes" id="UP001189429"/>
    </source>
</evidence>
<gene>
    <name evidence="1" type="ORF">PCOR1329_LOCUS28881</name>
</gene>
<sequence>AEAFRALVPGISQWGCPSDLRHIDLLGFPKAFVDMGARTRAAQFRVYHLEAASTGGLRVRQRAAGLRRAHLAADDVVMKATWADWFAHSFLLQLDASAGHFELRGAQLVKATFQRTAAASLPQVTTLELEVRIRHKLSRWRVPELPRIRVSRCIEFLQALRGRAPPRVWAATWRTLWNGWATSRRTQGARGLAGCMFRCSDEAPDSIEHYATCPRLHEVTGRRLGLPRVALPGARLSSFLGLDFRANSDPARAVCVAVRATAAYRTHCQCRHGQVSRGPAAMEALDQSCRE</sequence>